<evidence type="ECO:0000256" key="1">
    <source>
        <dbReference type="SAM" id="MobiDB-lite"/>
    </source>
</evidence>
<keyword evidence="3" id="KW-1185">Reference proteome</keyword>
<reference evidence="2 3" key="2">
    <citation type="submission" date="2020-08" db="EMBL/GenBank/DDBJ databases">
        <title>Stappia taiwanensis sp. nov., isolated from a coastal thermal spring.</title>
        <authorList>
            <person name="Kampfer P."/>
        </authorList>
    </citation>
    <scope>NUCLEOTIDE SEQUENCE [LARGE SCALE GENOMIC DNA]</scope>
    <source>
        <strain evidence="2 3">DSM 23284</strain>
    </source>
</reference>
<organism evidence="2 3">
    <name type="scientific">Stappia taiwanensis</name>
    <dbReference type="NCBI Taxonomy" id="992267"/>
    <lineage>
        <taxon>Bacteria</taxon>
        <taxon>Pseudomonadati</taxon>
        <taxon>Pseudomonadota</taxon>
        <taxon>Alphaproteobacteria</taxon>
        <taxon>Hyphomicrobiales</taxon>
        <taxon>Stappiaceae</taxon>
        <taxon>Stappia</taxon>
    </lineage>
</organism>
<accession>A0A838Y4K2</accession>
<feature type="compositionally biased region" description="Polar residues" evidence="1">
    <location>
        <begin position="1"/>
        <end position="20"/>
    </location>
</feature>
<reference evidence="2 3" key="1">
    <citation type="submission" date="2020-07" db="EMBL/GenBank/DDBJ databases">
        <authorList>
            <person name="Li M."/>
        </authorList>
    </citation>
    <scope>NUCLEOTIDE SEQUENCE [LARGE SCALE GENOMIC DNA]</scope>
    <source>
        <strain evidence="2 3">DSM 23284</strain>
    </source>
</reference>
<evidence type="ECO:0000313" key="2">
    <source>
        <dbReference type="EMBL" id="MBA4613883.1"/>
    </source>
</evidence>
<gene>
    <name evidence="2" type="ORF">H1W37_19670</name>
</gene>
<evidence type="ECO:0000313" key="3">
    <source>
        <dbReference type="Proteomes" id="UP000559404"/>
    </source>
</evidence>
<dbReference type="RefSeq" id="WP_181762080.1">
    <property type="nucleotide sequence ID" value="NZ_BMCR01000012.1"/>
</dbReference>
<proteinExistence type="predicted"/>
<dbReference type="AlphaFoldDB" id="A0A838Y4K2"/>
<name>A0A838Y4K2_9HYPH</name>
<dbReference type="EMBL" id="JACEON010000027">
    <property type="protein sequence ID" value="MBA4613883.1"/>
    <property type="molecule type" value="Genomic_DNA"/>
</dbReference>
<protein>
    <submittedName>
        <fullName evidence="2">Uncharacterized protein</fullName>
    </submittedName>
</protein>
<sequence length="170" mass="18131">MSQQIYCHSRSNGAAPSVRSSGRPDPLQAARPFSWWRQDAKLGASAIDLIAACLDAARATVATIISDTDDLPVCYQALEDHIRSDGIAHGEDGTLDLLASALLVAIDGARGRLAECEPITLMDLCAPVADDGLGPLPDPSMVTQAYSLLQDARWLAAFNRGDAVCREVRQ</sequence>
<dbReference type="Proteomes" id="UP000559404">
    <property type="component" value="Unassembled WGS sequence"/>
</dbReference>
<comment type="caution">
    <text evidence="2">The sequence shown here is derived from an EMBL/GenBank/DDBJ whole genome shotgun (WGS) entry which is preliminary data.</text>
</comment>
<feature type="region of interest" description="Disordered" evidence="1">
    <location>
        <begin position="1"/>
        <end position="26"/>
    </location>
</feature>